<sequence length="162" mass="19018">MNEVVTNEDIKIENMIYEIRGKQVMLDSDLARLYKCKNGTKTINLAVKRHINRFPERFMFQLTKDEYDYLRFQTETAKENNMSRTLPYVFTEQGVAMLATVLNTKVATEVSIRIMDAFISMRKSISSNLLEQKYINDLALEHDKRIKALENLTNKIKKIEED</sequence>
<dbReference type="Proteomes" id="UP000886833">
    <property type="component" value="Unassembled WGS sequence"/>
</dbReference>
<feature type="domain" description="KilA-N DNA-binding" evidence="1">
    <location>
        <begin position="15"/>
        <end position="101"/>
    </location>
</feature>
<dbReference type="Pfam" id="PF10543">
    <property type="entry name" value="ORF6N"/>
    <property type="match status" value="1"/>
</dbReference>
<evidence type="ECO:0000313" key="3">
    <source>
        <dbReference type="Proteomes" id="UP000886833"/>
    </source>
</evidence>
<organism evidence="2 3">
    <name type="scientific">Candidatus Onthousia faecipullorum</name>
    <dbReference type="NCBI Taxonomy" id="2840887"/>
    <lineage>
        <taxon>Bacteria</taxon>
        <taxon>Bacillati</taxon>
        <taxon>Bacillota</taxon>
        <taxon>Bacilli</taxon>
        <taxon>Candidatus Onthousia</taxon>
    </lineage>
</organism>
<dbReference type="InterPro" id="IPR018873">
    <property type="entry name" value="KilA-N_DNA-bd_domain"/>
</dbReference>
<dbReference type="EMBL" id="DVKQ01000095">
    <property type="protein sequence ID" value="HIT38273.1"/>
    <property type="molecule type" value="Genomic_DNA"/>
</dbReference>
<accession>A0A9D1GCC7</accession>
<proteinExistence type="predicted"/>
<gene>
    <name evidence="2" type="ORF">IAB59_07355</name>
</gene>
<evidence type="ECO:0000313" key="2">
    <source>
        <dbReference type="EMBL" id="HIT38273.1"/>
    </source>
</evidence>
<protein>
    <submittedName>
        <fullName evidence="2">ORF6N domain-containing protein</fullName>
    </submittedName>
</protein>
<reference evidence="2" key="2">
    <citation type="journal article" date="2021" name="PeerJ">
        <title>Extensive microbial diversity within the chicken gut microbiome revealed by metagenomics and culture.</title>
        <authorList>
            <person name="Gilroy R."/>
            <person name="Ravi A."/>
            <person name="Getino M."/>
            <person name="Pursley I."/>
            <person name="Horton D.L."/>
            <person name="Alikhan N.F."/>
            <person name="Baker D."/>
            <person name="Gharbi K."/>
            <person name="Hall N."/>
            <person name="Watson M."/>
            <person name="Adriaenssens E.M."/>
            <person name="Foster-Nyarko E."/>
            <person name="Jarju S."/>
            <person name="Secka A."/>
            <person name="Antonio M."/>
            <person name="Oren A."/>
            <person name="Chaudhuri R.R."/>
            <person name="La Ragione R."/>
            <person name="Hildebrand F."/>
            <person name="Pallen M.J."/>
        </authorList>
    </citation>
    <scope>NUCLEOTIDE SEQUENCE</scope>
    <source>
        <strain evidence="2">CHK195-26880</strain>
    </source>
</reference>
<reference evidence="2" key="1">
    <citation type="submission" date="2020-10" db="EMBL/GenBank/DDBJ databases">
        <authorList>
            <person name="Gilroy R."/>
        </authorList>
    </citation>
    <scope>NUCLEOTIDE SEQUENCE</scope>
    <source>
        <strain evidence="2">CHK195-26880</strain>
    </source>
</reference>
<name>A0A9D1GCC7_9FIRM</name>
<dbReference type="AlphaFoldDB" id="A0A9D1GCC7"/>
<comment type="caution">
    <text evidence="2">The sequence shown here is derived from an EMBL/GenBank/DDBJ whole genome shotgun (WGS) entry which is preliminary data.</text>
</comment>
<evidence type="ECO:0000259" key="1">
    <source>
        <dbReference type="Pfam" id="PF10543"/>
    </source>
</evidence>